<keyword evidence="4 6" id="KW-0479">Metal-binding</keyword>
<dbReference type="GO" id="GO:0004497">
    <property type="term" value="F:monooxygenase activity"/>
    <property type="evidence" value="ECO:0007669"/>
    <property type="project" value="UniProtKB-KW"/>
</dbReference>
<keyword evidence="7" id="KW-0560">Oxidoreductase</keyword>
<dbReference type="PRINTS" id="PR00385">
    <property type="entry name" value="P450"/>
</dbReference>
<dbReference type="SUPFAM" id="SSF48264">
    <property type="entry name" value="Cytochrome P450"/>
    <property type="match status" value="1"/>
</dbReference>
<dbReference type="AlphaFoldDB" id="A0A2C5Z4J0"/>
<dbReference type="Gene3D" id="1.10.630.10">
    <property type="entry name" value="Cytochrome P450"/>
    <property type="match status" value="1"/>
</dbReference>
<dbReference type="PANTHER" id="PTHR24305:SF210">
    <property type="entry name" value="CYTOCHROME P450 MONOOXYGENASE ASQL-RELATED"/>
    <property type="match status" value="1"/>
</dbReference>
<gene>
    <name evidence="8" type="ORF">CDD82_5101</name>
</gene>
<accession>A0A2C5Z4J0</accession>
<dbReference type="GO" id="GO:0005506">
    <property type="term" value="F:iron ion binding"/>
    <property type="evidence" value="ECO:0007669"/>
    <property type="project" value="InterPro"/>
</dbReference>
<dbReference type="Proteomes" id="UP000224854">
    <property type="component" value="Unassembled WGS sequence"/>
</dbReference>
<evidence type="ECO:0000256" key="3">
    <source>
        <dbReference type="ARBA" id="ARBA00022617"/>
    </source>
</evidence>
<proteinExistence type="inferred from homology"/>
<keyword evidence="7" id="KW-0503">Monooxygenase</keyword>
<protein>
    <recommendedName>
        <fullName evidence="10">Cytochrome P450</fullName>
    </recommendedName>
</protein>
<dbReference type="InterPro" id="IPR001128">
    <property type="entry name" value="Cyt_P450"/>
</dbReference>
<evidence type="ECO:0000256" key="2">
    <source>
        <dbReference type="ARBA" id="ARBA00010617"/>
    </source>
</evidence>
<comment type="similarity">
    <text evidence="2 7">Belongs to the cytochrome P450 family.</text>
</comment>
<comment type="cofactor">
    <cofactor evidence="1 6">
        <name>heme</name>
        <dbReference type="ChEBI" id="CHEBI:30413"/>
    </cofactor>
</comment>
<organism evidence="8 9">
    <name type="scientific">Ophiocordyceps australis</name>
    <dbReference type="NCBI Taxonomy" id="1399860"/>
    <lineage>
        <taxon>Eukaryota</taxon>
        <taxon>Fungi</taxon>
        <taxon>Dikarya</taxon>
        <taxon>Ascomycota</taxon>
        <taxon>Pezizomycotina</taxon>
        <taxon>Sordariomycetes</taxon>
        <taxon>Hypocreomycetidae</taxon>
        <taxon>Hypocreales</taxon>
        <taxon>Ophiocordycipitaceae</taxon>
        <taxon>Ophiocordyceps</taxon>
    </lineage>
</organism>
<dbReference type="PRINTS" id="PR00463">
    <property type="entry name" value="EP450I"/>
</dbReference>
<dbReference type="GO" id="GO:0016705">
    <property type="term" value="F:oxidoreductase activity, acting on paired donors, with incorporation or reduction of molecular oxygen"/>
    <property type="evidence" value="ECO:0007669"/>
    <property type="project" value="InterPro"/>
</dbReference>
<evidence type="ECO:0000256" key="5">
    <source>
        <dbReference type="ARBA" id="ARBA00023004"/>
    </source>
</evidence>
<sequence>MCLARGDQHVQIKALHDLYGPVVRVAPDELSFIEASAWADIYAGSNRNRGLPKNKVIFGAQQFRSILDGTDDEHGRMRKVLAASFSAKKTAEREELLQRYLDKLVQKLRVAGERKEQVNLMEWYTWFAFDVTGELVFSESFNQLEQTKSHPWVKMITSHLKYSALSVCLRFYSPLDILMPMFAPWLRREKWKFLNMAREKVLGRLRRRDSKQLDDIFAACVTPDDEKPIMMDMDELVGTFTFLIVSGSETTATVLTGIANYLCRNARVLKLLTEEIRAVPSERSLTLASTATMPYLNAVLKEGMRLCHPVPGTLSRVVPSEGKVIGGHFVPGNTVVGIPSYAAYTSTANFHSPDDFCPERWLDKQDDGEGSVFQPFSVGGRNCIGQNLAWAEMRLLLTRILYNFDFEQTGGLAWMDKRTYLLWEKDPMMVRVRAVGGGGVRHGDLG</sequence>
<name>A0A2C5Z4J0_9HYPO</name>
<keyword evidence="9" id="KW-1185">Reference proteome</keyword>
<dbReference type="InterPro" id="IPR002401">
    <property type="entry name" value="Cyt_P450_E_grp-I"/>
</dbReference>
<feature type="binding site" description="axial binding residue" evidence="6">
    <location>
        <position position="383"/>
    </location>
    <ligand>
        <name>heme</name>
        <dbReference type="ChEBI" id="CHEBI:30413"/>
    </ligand>
    <ligandPart>
        <name>Fe</name>
        <dbReference type="ChEBI" id="CHEBI:18248"/>
    </ligandPart>
</feature>
<reference evidence="8 9" key="1">
    <citation type="submission" date="2017-06" db="EMBL/GenBank/DDBJ databases">
        <title>Ant-infecting Ophiocordyceps genomes reveal a high diversity of potential behavioral manipulation genes and a possible major role for enterotoxins.</title>
        <authorList>
            <person name="De Bekker C."/>
            <person name="Evans H.C."/>
            <person name="Brachmann A."/>
            <person name="Hughes D.P."/>
        </authorList>
    </citation>
    <scope>NUCLEOTIDE SEQUENCE [LARGE SCALE GENOMIC DNA]</scope>
    <source>
        <strain evidence="8 9">1348a</strain>
    </source>
</reference>
<comment type="caution">
    <text evidence="8">The sequence shown here is derived from an EMBL/GenBank/DDBJ whole genome shotgun (WGS) entry which is preliminary data.</text>
</comment>
<dbReference type="EMBL" id="NJEU01000454">
    <property type="protein sequence ID" value="PHH74101.1"/>
    <property type="molecule type" value="Genomic_DNA"/>
</dbReference>
<evidence type="ECO:0008006" key="10">
    <source>
        <dbReference type="Google" id="ProtNLM"/>
    </source>
</evidence>
<dbReference type="InterPro" id="IPR036396">
    <property type="entry name" value="Cyt_P450_sf"/>
</dbReference>
<evidence type="ECO:0000256" key="4">
    <source>
        <dbReference type="ARBA" id="ARBA00022723"/>
    </source>
</evidence>
<evidence type="ECO:0000256" key="6">
    <source>
        <dbReference type="PIRSR" id="PIRSR602401-1"/>
    </source>
</evidence>
<dbReference type="PANTHER" id="PTHR24305">
    <property type="entry name" value="CYTOCHROME P450"/>
    <property type="match status" value="1"/>
</dbReference>
<dbReference type="OrthoDB" id="1470350at2759"/>
<dbReference type="PROSITE" id="PS00086">
    <property type="entry name" value="CYTOCHROME_P450"/>
    <property type="match status" value="1"/>
</dbReference>
<dbReference type="CDD" id="cd11058">
    <property type="entry name" value="CYP60B-like"/>
    <property type="match status" value="1"/>
</dbReference>
<evidence type="ECO:0000313" key="9">
    <source>
        <dbReference type="Proteomes" id="UP000224854"/>
    </source>
</evidence>
<dbReference type="GO" id="GO:0020037">
    <property type="term" value="F:heme binding"/>
    <property type="evidence" value="ECO:0007669"/>
    <property type="project" value="InterPro"/>
</dbReference>
<evidence type="ECO:0000313" key="8">
    <source>
        <dbReference type="EMBL" id="PHH74101.1"/>
    </source>
</evidence>
<dbReference type="InterPro" id="IPR050121">
    <property type="entry name" value="Cytochrome_P450_monoxygenase"/>
</dbReference>
<keyword evidence="5 6" id="KW-0408">Iron</keyword>
<keyword evidence="3 6" id="KW-0349">Heme</keyword>
<evidence type="ECO:0000256" key="7">
    <source>
        <dbReference type="RuleBase" id="RU000461"/>
    </source>
</evidence>
<dbReference type="Pfam" id="PF00067">
    <property type="entry name" value="p450"/>
    <property type="match status" value="1"/>
</dbReference>
<dbReference type="InterPro" id="IPR017972">
    <property type="entry name" value="Cyt_P450_CS"/>
</dbReference>
<evidence type="ECO:0000256" key="1">
    <source>
        <dbReference type="ARBA" id="ARBA00001971"/>
    </source>
</evidence>